<feature type="compositionally biased region" description="Basic and acidic residues" evidence="1">
    <location>
        <begin position="39"/>
        <end position="52"/>
    </location>
</feature>
<keyword evidence="3" id="KW-1185">Reference proteome</keyword>
<feature type="compositionally biased region" description="Basic and acidic residues" evidence="1">
    <location>
        <begin position="61"/>
        <end position="77"/>
    </location>
</feature>
<dbReference type="Proteomes" id="UP000225379">
    <property type="component" value="Unassembled WGS sequence"/>
</dbReference>
<accession>A0A2B8BL71</accession>
<proteinExistence type="predicted"/>
<comment type="caution">
    <text evidence="2">The sequence shown here is derived from an EMBL/GenBank/DDBJ whole genome shotgun (WGS) entry which is preliminary data.</text>
</comment>
<name>A0A2B8BL71_9PROT</name>
<evidence type="ECO:0000313" key="2">
    <source>
        <dbReference type="EMBL" id="PGH58490.1"/>
    </source>
</evidence>
<sequence length="77" mass="8098">MANASKKHMSPSGQGKGTGTGATTDLPAGAIGDNMVLSNRDKSRHSDARGLDGKAVQTEQMQDHAANHNPDEDRPEE</sequence>
<dbReference type="AlphaFoldDB" id="A0A2B8BL71"/>
<feature type="region of interest" description="Disordered" evidence="1">
    <location>
        <begin position="1"/>
        <end position="77"/>
    </location>
</feature>
<evidence type="ECO:0000313" key="3">
    <source>
        <dbReference type="Proteomes" id="UP000225379"/>
    </source>
</evidence>
<reference evidence="3" key="1">
    <citation type="submission" date="2017-10" db="EMBL/GenBank/DDBJ databases">
        <authorList>
            <person name="Kravchenko I.K."/>
            <person name="Grouzdev D.S."/>
        </authorList>
    </citation>
    <scope>NUCLEOTIDE SEQUENCE [LARGE SCALE GENOMIC DNA]</scope>
    <source>
        <strain evidence="3">B2</strain>
    </source>
</reference>
<dbReference type="OrthoDB" id="8281596at2"/>
<protein>
    <submittedName>
        <fullName evidence="2">Uncharacterized protein</fullName>
    </submittedName>
</protein>
<dbReference type="RefSeq" id="WP_098735320.1">
    <property type="nucleotide sequence ID" value="NZ_PDKW01000038.1"/>
</dbReference>
<gene>
    <name evidence="2" type="ORF">CRT60_04855</name>
</gene>
<organism evidence="2 3">
    <name type="scientific">Azospirillum palustre</name>
    <dbReference type="NCBI Taxonomy" id="2044885"/>
    <lineage>
        <taxon>Bacteria</taxon>
        <taxon>Pseudomonadati</taxon>
        <taxon>Pseudomonadota</taxon>
        <taxon>Alphaproteobacteria</taxon>
        <taxon>Rhodospirillales</taxon>
        <taxon>Azospirillaceae</taxon>
        <taxon>Azospirillum</taxon>
    </lineage>
</organism>
<dbReference type="EMBL" id="PDKW01000038">
    <property type="protein sequence ID" value="PGH58490.1"/>
    <property type="molecule type" value="Genomic_DNA"/>
</dbReference>
<evidence type="ECO:0000256" key="1">
    <source>
        <dbReference type="SAM" id="MobiDB-lite"/>
    </source>
</evidence>